<gene>
    <name evidence="2" type="ORF">AVDCRST_MAG35-2291</name>
</gene>
<proteinExistence type="predicted"/>
<dbReference type="EMBL" id="CADCUY010000466">
    <property type="protein sequence ID" value="CAA9425587.1"/>
    <property type="molecule type" value="Genomic_DNA"/>
</dbReference>
<evidence type="ECO:0000313" key="2">
    <source>
        <dbReference type="EMBL" id="CAA9425587.1"/>
    </source>
</evidence>
<feature type="non-terminal residue" evidence="2">
    <location>
        <position position="1"/>
    </location>
</feature>
<feature type="compositionally biased region" description="Basic and acidic residues" evidence="1">
    <location>
        <begin position="14"/>
        <end position="23"/>
    </location>
</feature>
<organism evidence="2">
    <name type="scientific">uncultured Quadrisphaera sp</name>
    <dbReference type="NCBI Taxonomy" id="904978"/>
    <lineage>
        <taxon>Bacteria</taxon>
        <taxon>Bacillati</taxon>
        <taxon>Actinomycetota</taxon>
        <taxon>Actinomycetes</taxon>
        <taxon>Kineosporiales</taxon>
        <taxon>Kineosporiaceae</taxon>
        <taxon>Quadrisphaera</taxon>
        <taxon>environmental samples</taxon>
    </lineage>
</organism>
<reference evidence="2" key="1">
    <citation type="submission" date="2020-02" db="EMBL/GenBank/DDBJ databases">
        <authorList>
            <person name="Meier V. D."/>
        </authorList>
    </citation>
    <scope>NUCLEOTIDE SEQUENCE</scope>
    <source>
        <strain evidence="2">AVDCRST_MAG35</strain>
    </source>
</reference>
<feature type="non-terminal residue" evidence="2">
    <location>
        <position position="61"/>
    </location>
</feature>
<feature type="compositionally biased region" description="Gly residues" evidence="1">
    <location>
        <begin position="50"/>
        <end position="61"/>
    </location>
</feature>
<dbReference type="AlphaFoldDB" id="A0A6J4PTF7"/>
<protein>
    <submittedName>
        <fullName evidence="2">Uncharacterized protein</fullName>
    </submittedName>
</protein>
<sequence>GPAHRCAVAPVGVGDRRYPDRPPSRRRQPRPRDHEGPPPSSFASSWPTGPGAGPGGLRSSV</sequence>
<accession>A0A6J4PTF7</accession>
<feature type="region of interest" description="Disordered" evidence="1">
    <location>
        <begin position="1"/>
        <end position="61"/>
    </location>
</feature>
<name>A0A6J4PTF7_9ACTN</name>
<evidence type="ECO:0000256" key="1">
    <source>
        <dbReference type="SAM" id="MobiDB-lite"/>
    </source>
</evidence>